<accession>A0A1T4U9E4</accession>
<proteinExistence type="predicted"/>
<organism evidence="1 2">
    <name type="scientific">Photobacterium toruni</name>
    <dbReference type="NCBI Taxonomy" id="1935446"/>
    <lineage>
        <taxon>Bacteria</taxon>
        <taxon>Pseudomonadati</taxon>
        <taxon>Pseudomonadota</taxon>
        <taxon>Gammaproteobacteria</taxon>
        <taxon>Vibrionales</taxon>
        <taxon>Vibrionaceae</taxon>
        <taxon>Photobacterium</taxon>
    </lineage>
</organism>
<evidence type="ECO:0000313" key="1">
    <source>
        <dbReference type="EMBL" id="SKA49313.1"/>
    </source>
</evidence>
<reference evidence="1 2" key="1">
    <citation type="submission" date="2017-02" db="EMBL/GenBank/DDBJ databases">
        <authorList>
            <person name="Peterson S.W."/>
        </authorList>
    </citation>
    <scope>NUCLEOTIDE SEQUENCE [LARGE SCALE GENOMIC DNA]</scope>
    <source>
        <strain evidence="1 2">CECT 9189</strain>
    </source>
</reference>
<dbReference type="RefSeq" id="WP_080175658.1">
    <property type="nucleotide sequence ID" value="NZ_AP024855.1"/>
</dbReference>
<dbReference type="Proteomes" id="UP000191116">
    <property type="component" value="Unassembled WGS sequence"/>
</dbReference>
<evidence type="ECO:0000313" key="2">
    <source>
        <dbReference type="Proteomes" id="UP000191116"/>
    </source>
</evidence>
<name>A0A1T4U9E4_9GAMM</name>
<protein>
    <submittedName>
        <fullName evidence="1">Uncharacterized protein</fullName>
    </submittedName>
</protein>
<dbReference type="OrthoDB" id="6058000at2"/>
<gene>
    <name evidence="1" type="ORF">CZ814_02906</name>
</gene>
<sequence>MKKTEKVVELIKVIKRDKVVPLKVHLAFRPIFNIDCYREAVLHRFIDLCEGALTLLKSGNHVAAVVSARAAQESFAVIAYLSFKLEAFEKDHDLAELLNTMHRLSIGWKGDEEFPEMINVLTCIDKVSKTLDPEFRNIYNILSESAHPNYQGVLGAYSTPNHDTKEVVMGISPKSDERLSNLVVTTIQVCALLFEHIQEEFETRMNIALDICIDLHEQGKLSEVFYAK</sequence>
<dbReference type="AlphaFoldDB" id="A0A1T4U9E4"/>
<dbReference type="EMBL" id="FUWP01000018">
    <property type="protein sequence ID" value="SKA49313.1"/>
    <property type="molecule type" value="Genomic_DNA"/>
</dbReference>